<proteinExistence type="predicted"/>
<gene>
    <name evidence="3" type="ORF">GRI75_06500</name>
</gene>
<sequence>MRPETRSKIESLGLDLTPEMIGGTQALFVETFRGIDDATRIERDLAYGSDPRHRLDLFRQDGISGAPVLVYVHGGGFVMGDKRSPAGLPFYDNVGDFAARNGMVGVTITYRLAPDNPWPAGPEDLGLLVAWLRANVAAHGGDPERIFLMGQSAGAVHVASYVAHQRFHTAERGGIAGALLISAIYDVLTAHANPFHKAYYGEDESRYAECSTVRGLIDTQIPWLATVSEFDVVDFQRQAAALVNAYAEARQRYPRMLWLAGHNHLSPALEIGSAGSALEPVIGDFVAAHAR</sequence>
<dbReference type="EMBL" id="WTYK01000003">
    <property type="protein sequence ID" value="MXP41289.1"/>
    <property type="molecule type" value="Genomic_DNA"/>
</dbReference>
<protein>
    <submittedName>
        <fullName evidence="3">Alpha/beta hydrolase fold domain-containing protein</fullName>
    </submittedName>
</protein>
<dbReference type="Proteomes" id="UP000469159">
    <property type="component" value="Unassembled WGS sequence"/>
</dbReference>
<evidence type="ECO:0000256" key="1">
    <source>
        <dbReference type="ARBA" id="ARBA00022801"/>
    </source>
</evidence>
<feature type="domain" description="Alpha/beta hydrolase fold-3" evidence="2">
    <location>
        <begin position="69"/>
        <end position="196"/>
    </location>
</feature>
<dbReference type="InterPro" id="IPR013094">
    <property type="entry name" value="AB_hydrolase_3"/>
</dbReference>
<dbReference type="OrthoDB" id="9771666at2"/>
<dbReference type="AlphaFoldDB" id="A0A6I4UU74"/>
<dbReference type="SUPFAM" id="SSF53474">
    <property type="entry name" value="alpha/beta-Hydrolases"/>
    <property type="match status" value="1"/>
</dbReference>
<dbReference type="InterPro" id="IPR029058">
    <property type="entry name" value="AB_hydrolase_fold"/>
</dbReference>
<comment type="caution">
    <text evidence="3">The sequence shown here is derived from an EMBL/GenBank/DDBJ whole genome shotgun (WGS) entry which is preliminary data.</text>
</comment>
<accession>A0A6I4UU74</accession>
<evidence type="ECO:0000313" key="4">
    <source>
        <dbReference type="Proteomes" id="UP000469159"/>
    </source>
</evidence>
<dbReference type="Pfam" id="PF07859">
    <property type="entry name" value="Abhydrolase_3"/>
    <property type="match status" value="1"/>
</dbReference>
<keyword evidence="1 3" id="KW-0378">Hydrolase</keyword>
<evidence type="ECO:0000313" key="3">
    <source>
        <dbReference type="EMBL" id="MXP41289.1"/>
    </source>
</evidence>
<dbReference type="GO" id="GO:0016787">
    <property type="term" value="F:hydrolase activity"/>
    <property type="evidence" value="ECO:0007669"/>
    <property type="project" value="UniProtKB-KW"/>
</dbReference>
<organism evidence="3 4">
    <name type="scientific">Croceibacterium soli</name>
    <dbReference type="NCBI Taxonomy" id="1739690"/>
    <lineage>
        <taxon>Bacteria</taxon>
        <taxon>Pseudomonadati</taxon>
        <taxon>Pseudomonadota</taxon>
        <taxon>Alphaproteobacteria</taxon>
        <taxon>Sphingomonadales</taxon>
        <taxon>Erythrobacteraceae</taxon>
        <taxon>Croceibacterium</taxon>
    </lineage>
</organism>
<dbReference type="InterPro" id="IPR050300">
    <property type="entry name" value="GDXG_lipolytic_enzyme"/>
</dbReference>
<keyword evidence="4" id="KW-1185">Reference proteome</keyword>
<dbReference type="Gene3D" id="3.40.50.1820">
    <property type="entry name" value="alpha/beta hydrolase"/>
    <property type="match status" value="1"/>
</dbReference>
<evidence type="ECO:0000259" key="2">
    <source>
        <dbReference type="Pfam" id="PF07859"/>
    </source>
</evidence>
<dbReference type="PANTHER" id="PTHR48081:SF33">
    <property type="entry name" value="KYNURENINE FORMAMIDASE"/>
    <property type="match status" value="1"/>
</dbReference>
<dbReference type="RefSeq" id="WP_160746150.1">
    <property type="nucleotide sequence ID" value="NZ_WTYK01000003.1"/>
</dbReference>
<name>A0A6I4UU74_9SPHN</name>
<dbReference type="PANTHER" id="PTHR48081">
    <property type="entry name" value="AB HYDROLASE SUPERFAMILY PROTEIN C4A8.06C"/>
    <property type="match status" value="1"/>
</dbReference>
<reference evidence="3 4" key="1">
    <citation type="submission" date="2019-12" db="EMBL/GenBank/DDBJ databases">
        <title>Genomic-based taxomic classification of the family Erythrobacteraceae.</title>
        <authorList>
            <person name="Xu L."/>
        </authorList>
    </citation>
    <scope>NUCLEOTIDE SEQUENCE [LARGE SCALE GENOMIC DNA]</scope>
    <source>
        <strain evidence="3 4">MCCC 1K02066</strain>
    </source>
</reference>